<dbReference type="InterPro" id="IPR011071">
    <property type="entry name" value="Lyase_8-like_C"/>
</dbReference>
<keyword evidence="5" id="KW-0106">Calcium</keyword>
<name>A0A494J4M1_9FLAO</name>
<dbReference type="Pfam" id="PF02278">
    <property type="entry name" value="Lyase_8"/>
    <property type="match status" value="1"/>
</dbReference>
<reference evidence="11 13" key="1">
    <citation type="submission" date="2016-02" db="EMBL/GenBank/DDBJ databases">
        <authorList>
            <person name="Nicholson A.C."/>
            <person name="Humrighouse B.W."/>
            <person name="Loparev V."/>
            <person name="Emery B."/>
            <person name="Graziano J."/>
            <person name="McQuiston J.R."/>
        </authorList>
    </citation>
    <scope>NUCLEOTIDE SEQUENCE [LARGE SCALE GENOMIC DNA]</scope>
    <source>
        <strain evidence="11 13">E6809</strain>
    </source>
</reference>
<evidence type="ECO:0000256" key="2">
    <source>
        <dbReference type="ARBA" id="ARBA00006699"/>
    </source>
</evidence>
<evidence type="ECO:0000256" key="7">
    <source>
        <dbReference type="PIRSR" id="PIRSR638970-1"/>
    </source>
</evidence>
<evidence type="ECO:0000313" key="12">
    <source>
        <dbReference type="EMBL" id="OPB48926.1"/>
    </source>
</evidence>
<dbReference type="InterPro" id="IPR004103">
    <property type="entry name" value="Lyase_8_C"/>
</dbReference>
<comment type="cofactor">
    <cofactor evidence="1">
        <name>Ca(2+)</name>
        <dbReference type="ChEBI" id="CHEBI:29108"/>
    </cofactor>
</comment>
<dbReference type="Pfam" id="PF08124">
    <property type="entry name" value="Lyase_8_N"/>
    <property type="match status" value="1"/>
</dbReference>
<gene>
    <name evidence="11" type="ORF">AYC66_00150</name>
    <name evidence="12" type="ORF">BAY09_02480</name>
</gene>
<evidence type="ECO:0000313" key="11">
    <source>
        <dbReference type="EMBL" id="AQX49190.1"/>
    </source>
</evidence>
<dbReference type="GO" id="GO:0016837">
    <property type="term" value="F:carbon-oxygen lyase activity, acting on polysaccharides"/>
    <property type="evidence" value="ECO:0007669"/>
    <property type="project" value="UniProtKB-ARBA"/>
</dbReference>
<keyword evidence="4" id="KW-0732">Signal</keyword>
<dbReference type="EMBL" id="MAHS01000010">
    <property type="protein sequence ID" value="OPB48926.1"/>
    <property type="molecule type" value="Genomic_DNA"/>
</dbReference>
<dbReference type="InterPro" id="IPR003159">
    <property type="entry name" value="Lyase_8_central_dom"/>
</dbReference>
<evidence type="ECO:0000259" key="10">
    <source>
        <dbReference type="Pfam" id="PF08124"/>
    </source>
</evidence>
<dbReference type="InterPro" id="IPR038970">
    <property type="entry name" value="Lyase_8"/>
</dbReference>
<feature type="domain" description="Polysaccharide lyase family 8 central" evidence="8">
    <location>
        <begin position="339"/>
        <end position="585"/>
    </location>
</feature>
<organism evidence="12">
    <name type="scientific">Elizabethkingia anophelis</name>
    <dbReference type="NCBI Taxonomy" id="1117645"/>
    <lineage>
        <taxon>Bacteria</taxon>
        <taxon>Pseudomonadati</taxon>
        <taxon>Bacteroidota</taxon>
        <taxon>Flavobacteriia</taxon>
        <taxon>Flavobacteriales</taxon>
        <taxon>Weeksellaceae</taxon>
        <taxon>Elizabethkingia</taxon>
    </lineage>
</organism>
<protein>
    <submittedName>
        <fullName evidence="12">Silent information regulator protein Sir2</fullName>
    </submittedName>
</protein>
<dbReference type="SUPFAM" id="SSF48230">
    <property type="entry name" value="Chondroitin AC/alginate lyase"/>
    <property type="match status" value="1"/>
</dbReference>
<dbReference type="EMBL" id="CP014339">
    <property type="protein sequence ID" value="AQX49190.1"/>
    <property type="molecule type" value="Genomic_DNA"/>
</dbReference>
<dbReference type="Gene3D" id="1.50.10.100">
    <property type="entry name" value="Chondroitin AC/alginate lyase"/>
    <property type="match status" value="1"/>
</dbReference>
<feature type="active site" evidence="7">
    <location>
        <position position="223"/>
    </location>
</feature>
<dbReference type="PANTHER" id="PTHR38481:SF1">
    <property type="entry name" value="HYALURONATE LYASE"/>
    <property type="match status" value="1"/>
</dbReference>
<comment type="similarity">
    <text evidence="2">Belongs to the polysaccharide lyase 8 family.</text>
</comment>
<comment type="subunit">
    <text evidence="3">Monomer.</text>
</comment>
<dbReference type="RefSeq" id="WP_078691389.1">
    <property type="nucleotide sequence ID" value="NZ_CP014339.1"/>
</dbReference>
<evidence type="ECO:0000256" key="4">
    <source>
        <dbReference type="ARBA" id="ARBA00022729"/>
    </source>
</evidence>
<dbReference type="Proteomes" id="UP000189738">
    <property type="component" value="Chromosome"/>
</dbReference>
<dbReference type="InterPro" id="IPR011013">
    <property type="entry name" value="Gal_mutarotase_sf_dom"/>
</dbReference>
<evidence type="ECO:0000256" key="1">
    <source>
        <dbReference type="ARBA" id="ARBA00001913"/>
    </source>
</evidence>
<dbReference type="GO" id="GO:0005576">
    <property type="term" value="C:extracellular region"/>
    <property type="evidence" value="ECO:0007669"/>
    <property type="project" value="InterPro"/>
</dbReference>
<feature type="domain" description="Polysaccharide lyase 8 N-terminal alpha-helical" evidence="10">
    <location>
        <begin position="46"/>
        <end position="312"/>
    </location>
</feature>
<dbReference type="InterPro" id="IPR014718">
    <property type="entry name" value="GH-type_carb-bd"/>
</dbReference>
<dbReference type="GO" id="GO:0005975">
    <property type="term" value="P:carbohydrate metabolic process"/>
    <property type="evidence" value="ECO:0007669"/>
    <property type="project" value="InterPro"/>
</dbReference>
<evidence type="ECO:0000259" key="9">
    <source>
        <dbReference type="Pfam" id="PF02884"/>
    </source>
</evidence>
<evidence type="ECO:0000259" key="8">
    <source>
        <dbReference type="Pfam" id="PF02278"/>
    </source>
</evidence>
<dbReference type="Pfam" id="PF02884">
    <property type="entry name" value="Lyase_8_C"/>
    <property type="match status" value="1"/>
</dbReference>
<dbReference type="InterPro" id="IPR008929">
    <property type="entry name" value="Chondroitin_lyas"/>
</dbReference>
<dbReference type="InterPro" id="IPR012970">
    <property type="entry name" value="Lyase_8_alpha_N"/>
</dbReference>
<proteinExistence type="inferred from homology"/>
<dbReference type="GO" id="GO:0030246">
    <property type="term" value="F:carbohydrate binding"/>
    <property type="evidence" value="ECO:0007669"/>
    <property type="project" value="InterPro"/>
</dbReference>
<evidence type="ECO:0000256" key="5">
    <source>
        <dbReference type="ARBA" id="ARBA00022837"/>
    </source>
</evidence>
<dbReference type="PANTHER" id="PTHR38481">
    <property type="entry name" value="HYALURONATE LYASE"/>
    <property type="match status" value="1"/>
</dbReference>
<feature type="active site" evidence="7">
    <location>
        <position position="232"/>
    </location>
</feature>
<dbReference type="AlphaFoldDB" id="A0A494J4M1"/>
<sequence length="703" mass="80980">MRKLFFFIVCIMCTSIIKASEIDLIKHRIAEWHWEKGVDKAATVLNAQKWQKTLQSNQQWKDVDYVDPAPNIWKGFEHLKRVHEMTVAYTAPWSRLKNNPEIFKAIENALIYWNRTKPKNNNWWWNEIEAPRVLGVILIMLSEKDNPNRLSGELFTNLVKQMEYKRYKGDTGVNMADYDTHIFYSGLINNDESQIQSGLHNIFSINQPTIKEGIQFDNSYAQHDIMLHIFGYGTEYLKVETYIGAMVADTKFAMKGEQLRIFTDFITKTLIPQIRGRYTNSTSFGRQISRESFTDLEWLVPYLESLIVMDKANTHIYRNAILRLKGKKKPDYHIAEFQKHYWNTDFSFYQDKNYQFSLRMSSRFTEQAETNLNGENKLGGYRSIGSYSILRDGTEYFNIYPVWDWKKIPGTTTLDQLPIPDTYCLTPGESGFAGGVSNGKIGASVFMQNQFGVKAEKSWFMFEGTVICLGNNISSERDGNVFTTVEQSFFKDQLVYQNNGETKNAESGKLIKNTGEQMLIHNNTAYLFPQKTNLNISTQIQNGRWKDINDVGSTEEQKNAVFKVWIDHGEKATKASYQYIIMPGIRKSLKAKRIADDFIIENQKDVQAVYSKSANKLMLVFFRPAEMQIKGIKIKADQACVILIENPGSNNPELYIADPSRKAKEVNVQLGAEKINIQLPVTLDYAGSSVHYKKLTNKLNNQI</sequence>
<evidence type="ECO:0000256" key="3">
    <source>
        <dbReference type="ARBA" id="ARBA00011245"/>
    </source>
</evidence>
<dbReference type="SUPFAM" id="SSF49863">
    <property type="entry name" value="Hyaluronate lyase-like, C-terminal domain"/>
    <property type="match status" value="1"/>
</dbReference>
<accession>A0A494J4M1</accession>
<dbReference type="SUPFAM" id="SSF74650">
    <property type="entry name" value="Galactose mutarotase-like"/>
    <property type="match status" value="1"/>
</dbReference>
<feature type="domain" description="Polysaccharide lyase family 8 C-terminal" evidence="9">
    <location>
        <begin position="599"/>
        <end position="666"/>
    </location>
</feature>
<evidence type="ECO:0000256" key="6">
    <source>
        <dbReference type="ARBA" id="ARBA00023239"/>
    </source>
</evidence>
<dbReference type="Gene3D" id="2.70.98.10">
    <property type="match status" value="1"/>
</dbReference>
<evidence type="ECO:0000313" key="13">
    <source>
        <dbReference type="Proteomes" id="UP000189738"/>
    </source>
</evidence>
<dbReference type="Gene3D" id="2.60.220.10">
    <property type="entry name" value="Polysaccharide lyase family 8-like, C-terminal"/>
    <property type="match status" value="1"/>
</dbReference>
<feature type="active site" evidence="7">
    <location>
        <position position="286"/>
    </location>
</feature>
<keyword evidence="6" id="KW-0456">Lyase</keyword>
<reference evidence="12" key="2">
    <citation type="submission" date="2016-06" db="EMBL/GenBank/DDBJ databases">
        <authorList>
            <person name="Nicholson A.C."/>
        </authorList>
    </citation>
    <scope>NUCLEOTIDE SEQUENCE [LARGE SCALE GENOMIC DNA]</scope>
    <source>
        <strain evidence="12">E6809</strain>
    </source>
</reference>